<evidence type="ECO:0000313" key="4">
    <source>
        <dbReference type="Proteomes" id="UP000247233"/>
    </source>
</evidence>
<feature type="transmembrane region" description="Helical" evidence="2">
    <location>
        <begin position="310"/>
        <end position="330"/>
    </location>
</feature>
<dbReference type="AlphaFoldDB" id="A0A317X2U2"/>
<evidence type="ECO:0000313" key="3">
    <source>
        <dbReference type="EMBL" id="PWY92471.1"/>
    </source>
</evidence>
<evidence type="ECO:0000256" key="2">
    <source>
        <dbReference type="SAM" id="Phobius"/>
    </source>
</evidence>
<feature type="transmembrane region" description="Helical" evidence="2">
    <location>
        <begin position="44"/>
        <end position="68"/>
    </location>
</feature>
<keyword evidence="2" id="KW-0812">Transmembrane</keyword>
<name>A0A317X2U2_9EURO</name>
<feature type="region of interest" description="Disordered" evidence="1">
    <location>
        <begin position="253"/>
        <end position="286"/>
    </location>
</feature>
<gene>
    <name evidence="3" type="ORF">BO70DRAFT_391875</name>
</gene>
<feature type="transmembrane region" description="Helical" evidence="2">
    <location>
        <begin position="342"/>
        <end position="362"/>
    </location>
</feature>
<sequence length="368" mass="38938">MSPRKKDLLSAVAAAAESSADTAKTSAHQLHEKTRLERIPPAVRFALAVFSSLVLSSTLFTLTTGITLGDLGRVSKHLETWWEVGGLMAWKAVEVGLAWVLGYDARDVLTLTLLTHLPTYTLLSTFYTVRPTTTITSYLITLISTTLPFYLLRPSSSLSSPGPKNRSILQDRPTTIYTTVAATAIFAVALYTSYATPWLPRLLVVHFANLPDISAVHAGPAGLPGLFLGLLPAGAAVRDFLFVSSAGVDDEVTSEEKKKKKKQNGGEGESEGEGESKGEGEGEGEGEGKSFLCALYQKTWGSLTRKTQVLVSRTVVLAGLLLGNTVVQVAGTVNGVDVTGAAAWGSVWAAAAVVTGALFGWVEAVDGV</sequence>
<keyword evidence="2" id="KW-0472">Membrane</keyword>
<dbReference type="Proteomes" id="UP000247233">
    <property type="component" value="Unassembled WGS sequence"/>
</dbReference>
<dbReference type="VEuPathDB" id="FungiDB:BO70DRAFT_391875"/>
<feature type="transmembrane region" description="Helical" evidence="2">
    <location>
        <begin position="108"/>
        <end position="129"/>
    </location>
</feature>
<organism evidence="3 4">
    <name type="scientific">Aspergillus heteromorphus CBS 117.55</name>
    <dbReference type="NCBI Taxonomy" id="1448321"/>
    <lineage>
        <taxon>Eukaryota</taxon>
        <taxon>Fungi</taxon>
        <taxon>Dikarya</taxon>
        <taxon>Ascomycota</taxon>
        <taxon>Pezizomycotina</taxon>
        <taxon>Eurotiomycetes</taxon>
        <taxon>Eurotiomycetidae</taxon>
        <taxon>Eurotiales</taxon>
        <taxon>Aspergillaceae</taxon>
        <taxon>Aspergillus</taxon>
        <taxon>Aspergillus subgen. Circumdati</taxon>
    </lineage>
</organism>
<accession>A0A317X2U2</accession>
<feature type="transmembrane region" description="Helical" evidence="2">
    <location>
        <begin position="135"/>
        <end position="153"/>
    </location>
</feature>
<dbReference type="GeneID" id="37068481"/>
<feature type="transmembrane region" description="Helical" evidence="2">
    <location>
        <begin position="214"/>
        <end position="237"/>
    </location>
</feature>
<feature type="transmembrane region" description="Helical" evidence="2">
    <location>
        <begin position="174"/>
        <end position="194"/>
    </location>
</feature>
<dbReference type="RefSeq" id="XP_025404210.1">
    <property type="nucleotide sequence ID" value="XM_025546244.1"/>
</dbReference>
<protein>
    <submittedName>
        <fullName evidence="3">Uncharacterized protein</fullName>
    </submittedName>
</protein>
<dbReference type="EMBL" id="MSFL01000001">
    <property type="protein sequence ID" value="PWY92471.1"/>
    <property type="molecule type" value="Genomic_DNA"/>
</dbReference>
<dbReference type="OrthoDB" id="5394254at2759"/>
<evidence type="ECO:0000256" key="1">
    <source>
        <dbReference type="SAM" id="MobiDB-lite"/>
    </source>
</evidence>
<reference evidence="3 4" key="1">
    <citation type="submission" date="2016-12" db="EMBL/GenBank/DDBJ databases">
        <title>The genomes of Aspergillus section Nigri reveals drivers in fungal speciation.</title>
        <authorList>
            <consortium name="DOE Joint Genome Institute"/>
            <person name="Vesth T.C."/>
            <person name="Nybo J."/>
            <person name="Theobald S."/>
            <person name="Brandl J."/>
            <person name="Frisvad J.C."/>
            <person name="Nielsen K.F."/>
            <person name="Lyhne E.K."/>
            <person name="Kogle M.E."/>
            <person name="Kuo A."/>
            <person name="Riley R."/>
            <person name="Clum A."/>
            <person name="Nolan M."/>
            <person name="Lipzen A."/>
            <person name="Salamov A."/>
            <person name="Henrissat B."/>
            <person name="Wiebenga A."/>
            <person name="De Vries R.P."/>
            <person name="Grigoriev I.V."/>
            <person name="Mortensen U.H."/>
            <person name="Andersen M.R."/>
            <person name="Baker S.E."/>
        </authorList>
    </citation>
    <scope>NUCLEOTIDE SEQUENCE [LARGE SCALE GENOMIC DNA]</scope>
    <source>
        <strain evidence="3 4">CBS 117.55</strain>
    </source>
</reference>
<keyword evidence="2" id="KW-1133">Transmembrane helix</keyword>
<keyword evidence="4" id="KW-1185">Reference proteome</keyword>
<comment type="caution">
    <text evidence="3">The sequence shown here is derived from an EMBL/GenBank/DDBJ whole genome shotgun (WGS) entry which is preliminary data.</text>
</comment>
<proteinExistence type="predicted"/>